<protein>
    <recommendedName>
        <fullName evidence="4">CCHC-type domain-containing protein</fullName>
    </recommendedName>
</protein>
<name>U5D607_AMBTC</name>
<keyword evidence="3" id="KW-1185">Reference proteome</keyword>
<dbReference type="EMBL" id="KI392311">
    <property type="protein sequence ID" value="ERN17879.1"/>
    <property type="molecule type" value="Genomic_DNA"/>
</dbReference>
<organism evidence="2 3">
    <name type="scientific">Amborella trichopoda</name>
    <dbReference type="NCBI Taxonomy" id="13333"/>
    <lineage>
        <taxon>Eukaryota</taxon>
        <taxon>Viridiplantae</taxon>
        <taxon>Streptophyta</taxon>
        <taxon>Embryophyta</taxon>
        <taxon>Tracheophyta</taxon>
        <taxon>Spermatophyta</taxon>
        <taxon>Magnoliopsida</taxon>
        <taxon>Amborellales</taxon>
        <taxon>Amborellaceae</taxon>
        <taxon>Amborella</taxon>
    </lineage>
</organism>
<dbReference type="HOGENOM" id="CLU_1984542_0_0_1"/>
<evidence type="ECO:0008006" key="4">
    <source>
        <dbReference type="Google" id="ProtNLM"/>
    </source>
</evidence>
<proteinExistence type="predicted"/>
<feature type="region of interest" description="Disordered" evidence="1">
    <location>
        <begin position="1"/>
        <end position="22"/>
    </location>
</feature>
<dbReference type="Proteomes" id="UP000017836">
    <property type="component" value="Unassembled WGS sequence"/>
</dbReference>
<sequence length="117" mass="13403">MSKKNDNRVPNKNAKKPFHPKNSYKFKKCSNYSKFGHIAKFCREPKKKNVGQSSGSKDFSFVVEELLMVSSRNKWWLDSRATRHITNTKNNMVEFKEKGDGAEKLFVGNSSSINILG</sequence>
<evidence type="ECO:0000313" key="2">
    <source>
        <dbReference type="EMBL" id="ERN17879.1"/>
    </source>
</evidence>
<gene>
    <name evidence="2" type="ORF">AMTR_s00047p00216220</name>
</gene>
<accession>U5D607</accession>
<feature type="compositionally biased region" description="Basic residues" evidence="1">
    <location>
        <begin position="13"/>
        <end position="22"/>
    </location>
</feature>
<dbReference type="AlphaFoldDB" id="U5D607"/>
<evidence type="ECO:0000256" key="1">
    <source>
        <dbReference type="SAM" id="MobiDB-lite"/>
    </source>
</evidence>
<dbReference type="Gramene" id="ERN17879">
    <property type="protein sequence ID" value="ERN17879"/>
    <property type="gene ID" value="AMTR_s00047p00216220"/>
</dbReference>
<evidence type="ECO:0000313" key="3">
    <source>
        <dbReference type="Proteomes" id="UP000017836"/>
    </source>
</evidence>
<reference evidence="3" key="1">
    <citation type="journal article" date="2013" name="Science">
        <title>The Amborella genome and the evolution of flowering plants.</title>
        <authorList>
            <consortium name="Amborella Genome Project"/>
        </authorList>
    </citation>
    <scope>NUCLEOTIDE SEQUENCE [LARGE SCALE GENOMIC DNA]</scope>
</reference>